<sequence length="152" mass="15752">MRFSRYVCVVLCCTLVAAFGCSGAPEKPKVALVPAAGTVNINGQPGTGVAINFIPAPETPGLGGYAVADETGRFQVKYNDHSSGILAGTYHLTFSKMAQPDGSPIPPGKDAADVGAVEQLPTLAMVNPSKPYVVSIDQPVDSLSFDLKTKGK</sequence>
<evidence type="ECO:0000256" key="1">
    <source>
        <dbReference type="SAM" id="SignalP"/>
    </source>
</evidence>
<gene>
    <name evidence="2" type="ORF">SAMN05421753_11717</name>
</gene>
<evidence type="ECO:0000313" key="2">
    <source>
        <dbReference type="EMBL" id="SFJ24346.1"/>
    </source>
</evidence>
<keyword evidence="3" id="KW-1185">Reference proteome</keyword>
<accession>A0A1I3PTS3</accession>
<evidence type="ECO:0000313" key="3">
    <source>
        <dbReference type="Proteomes" id="UP000199518"/>
    </source>
</evidence>
<keyword evidence="1" id="KW-0732">Signal</keyword>
<dbReference type="PROSITE" id="PS51257">
    <property type="entry name" value="PROKAR_LIPOPROTEIN"/>
    <property type="match status" value="1"/>
</dbReference>
<organism evidence="2 3">
    <name type="scientific">Planctomicrobium piriforme</name>
    <dbReference type="NCBI Taxonomy" id="1576369"/>
    <lineage>
        <taxon>Bacteria</taxon>
        <taxon>Pseudomonadati</taxon>
        <taxon>Planctomycetota</taxon>
        <taxon>Planctomycetia</taxon>
        <taxon>Planctomycetales</taxon>
        <taxon>Planctomycetaceae</taxon>
        <taxon>Planctomicrobium</taxon>
    </lineage>
</organism>
<feature type="chain" id="PRO_5011664540" description="Carboxypeptidase regulatory-like domain-containing protein" evidence="1">
    <location>
        <begin position="24"/>
        <end position="152"/>
    </location>
</feature>
<evidence type="ECO:0008006" key="4">
    <source>
        <dbReference type="Google" id="ProtNLM"/>
    </source>
</evidence>
<dbReference type="Proteomes" id="UP000199518">
    <property type="component" value="Unassembled WGS sequence"/>
</dbReference>
<dbReference type="AlphaFoldDB" id="A0A1I3PTS3"/>
<name>A0A1I3PTS3_9PLAN</name>
<feature type="signal peptide" evidence="1">
    <location>
        <begin position="1"/>
        <end position="23"/>
    </location>
</feature>
<dbReference type="RefSeq" id="WP_139228604.1">
    <property type="nucleotide sequence ID" value="NZ_FOQD01000017.1"/>
</dbReference>
<reference evidence="3" key="1">
    <citation type="submission" date="2016-10" db="EMBL/GenBank/DDBJ databases">
        <authorList>
            <person name="Varghese N."/>
            <person name="Submissions S."/>
        </authorList>
    </citation>
    <scope>NUCLEOTIDE SEQUENCE [LARGE SCALE GENOMIC DNA]</scope>
    <source>
        <strain evidence="3">DSM 26348</strain>
    </source>
</reference>
<proteinExistence type="predicted"/>
<dbReference type="OrthoDB" id="280880at2"/>
<protein>
    <recommendedName>
        <fullName evidence="4">Carboxypeptidase regulatory-like domain-containing protein</fullName>
    </recommendedName>
</protein>
<dbReference type="EMBL" id="FOQD01000017">
    <property type="protein sequence ID" value="SFJ24346.1"/>
    <property type="molecule type" value="Genomic_DNA"/>
</dbReference>